<protein>
    <submittedName>
        <fullName evidence="2">Pimeloyl-ACP methyl ester carboxylesterase</fullName>
    </submittedName>
</protein>
<feature type="domain" description="AB hydrolase-1" evidence="1">
    <location>
        <begin position="24"/>
        <end position="263"/>
    </location>
</feature>
<dbReference type="PANTHER" id="PTHR43433:SF5">
    <property type="entry name" value="AB HYDROLASE-1 DOMAIN-CONTAINING PROTEIN"/>
    <property type="match status" value="1"/>
</dbReference>
<evidence type="ECO:0000313" key="2">
    <source>
        <dbReference type="EMBL" id="MBB5959227.1"/>
    </source>
</evidence>
<evidence type="ECO:0000313" key="3">
    <source>
        <dbReference type="Proteomes" id="UP000547510"/>
    </source>
</evidence>
<dbReference type="InterPro" id="IPR050471">
    <property type="entry name" value="AB_hydrolase"/>
</dbReference>
<dbReference type="RefSeq" id="WP_184695890.1">
    <property type="nucleotide sequence ID" value="NZ_JACHJN010000010.1"/>
</dbReference>
<reference evidence="2 3" key="1">
    <citation type="submission" date="2020-08" db="EMBL/GenBank/DDBJ databases">
        <title>Genomic Encyclopedia of Type Strains, Phase III (KMG-III): the genomes of soil and plant-associated and newly described type strains.</title>
        <authorList>
            <person name="Whitman W."/>
        </authorList>
    </citation>
    <scope>NUCLEOTIDE SEQUENCE [LARGE SCALE GENOMIC DNA]</scope>
    <source>
        <strain evidence="2 3">CECT 8640</strain>
    </source>
</reference>
<proteinExistence type="predicted"/>
<evidence type="ECO:0000259" key="1">
    <source>
        <dbReference type="Pfam" id="PF00561"/>
    </source>
</evidence>
<dbReference type="PANTHER" id="PTHR43433">
    <property type="entry name" value="HYDROLASE, ALPHA/BETA FOLD FAMILY PROTEIN"/>
    <property type="match status" value="1"/>
</dbReference>
<dbReference type="InterPro" id="IPR029058">
    <property type="entry name" value="AB_hydrolase_fold"/>
</dbReference>
<dbReference type="GO" id="GO:0004806">
    <property type="term" value="F:triacylglycerol lipase activity"/>
    <property type="evidence" value="ECO:0007669"/>
    <property type="project" value="TreeGrafter"/>
</dbReference>
<dbReference type="Pfam" id="PF00561">
    <property type="entry name" value="Abhydrolase_1"/>
    <property type="match status" value="1"/>
</dbReference>
<dbReference type="Proteomes" id="UP000547510">
    <property type="component" value="Unassembled WGS sequence"/>
</dbReference>
<dbReference type="InterPro" id="IPR000073">
    <property type="entry name" value="AB_hydrolase_1"/>
</dbReference>
<dbReference type="PRINTS" id="PR00111">
    <property type="entry name" value="ABHYDROLASE"/>
</dbReference>
<name>A0A841CT54_9PSEU</name>
<sequence length="281" mass="29765">MTEQILRVNGVDLCAETFGSPADPAVLLIMGSTGSMDLWEDDFCDRLAAHGRFVIRYDHRDTGRSVAYPPGEPGYTFPDLVEDAVGVLDAHDVDRAHVVGLSMGGGIAQLLAVDHPDRVATLTLISTSPSGPNDPTLPPMHPSLSAHFAAGGTPEPDWTSRDSVIDYLVAANRPFQGPRPVDEDAARALAGRVFDRSPHIASSANHFRVGGGEPWRARLGGIGVPTLVVHGDVDPLLPPGHAEALVAEIPGARLLVLPETGHELPAGVRDLFIEHLVAHTG</sequence>
<dbReference type="GO" id="GO:0046503">
    <property type="term" value="P:glycerolipid catabolic process"/>
    <property type="evidence" value="ECO:0007669"/>
    <property type="project" value="TreeGrafter"/>
</dbReference>
<comment type="caution">
    <text evidence="2">The sequence shown here is derived from an EMBL/GenBank/DDBJ whole genome shotgun (WGS) entry which is preliminary data.</text>
</comment>
<keyword evidence="3" id="KW-1185">Reference proteome</keyword>
<accession>A0A841CT54</accession>
<dbReference type="Gene3D" id="3.40.50.1820">
    <property type="entry name" value="alpha/beta hydrolase"/>
    <property type="match status" value="1"/>
</dbReference>
<gene>
    <name evidence="2" type="ORF">FHS29_005847</name>
</gene>
<dbReference type="AlphaFoldDB" id="A0A841CT54"/>
<organism evidence="2 3">
    <name type="scientific">Saccharothrix tamanrassetensis</name>
    <dbReference type="NCBI Taxonomy" id="1051531"/>
    <lineage>
        <taxon>Bacteria</taxon>
        <taxon>Bacillati</taxon>
        <taxon>Actinomycetota</taxon>
        <taxon>Actinomycetes</taxon>
        <taxon>Pseudonocardiales</taxon>
        <taxon>Pseudonocardiaceae</taxon>
        <taxon>Saccharothrix</taxon>
    </lineage>
</organism>
<dbReference type="SUPFAM" id="SSF53474">
    <property type="entry name" value="alpha/beta-Hydrolases"/>
    <property type="match status" value="1"/>
</dbReference>
<dbReference type="EMBL" id="JACHJN010000010">
    <property type="protein sequence ID" value="MBB5959227.1"/>
    <property type="molecule type" value="Genomic_DNA"/>
</dbReference>